<evidence type="ECO:0000256" key="1">
    <source>
        <dbReference type="SAM" id="MobiDB-lite"/>
    </source>
</evidence>
<comment type="caution">
    <text evidence="3">The sequence shown here is derived from an EMBL/GenBank/DDBJ whole genome shotgun (WGS) entry which is preliminary data.</text>
</comment>
<organism evidence="3 4">
    <name type="scientific">Microthlaspi erraticum</name>
    <dbReference type="NCBI Taxonomy" id="1685480"/>
    <lineage>
        <taxon>Eukaryota</taxon>
        <taxon>Viridiplantae</taxon>
        <taxon>Streptophyta</taxon>
        <taxon>Embryophyta</taxon>
        <taxon>Tracheophyta</taxon>
        <taxon>Spermatophyta</taxon>
        <taxon>Magnoliopsida</taxon>
        <taxon>eudicotyledons</taxon>
        <taxon>Gunneridae</taxon>
        <taxon>Pentapetalae</taxon>
        <taxon>rosids</taxon>
        <taxon>malvids</taxon>
        <taxon>Brassicales</taxon>
        <taxon>Brassicaceae</taxon>
        <taxon>Coluteocarpeae</taxon>
        <taxon>Microthlaspi</taxon>
    </lineage>
</organism>
<dbReference type="EMBL" id="CACVBM020001154">
    <property type="protein sequence ID" value="CAA7035256.1"/>
    <property type="molecule type" value="Genomic_DNA"/>
</dbReference>
<dbReference type="InterPro" id="IPR004312">
    <property type="entry name" value="ATHILA_Orf1_C"/>
</dbReference>
<dbReference type="Proteomes" id="UP000467841">
    <property type="component" value="Unassembled WGS sequence"/>
</dbReference>
<evidence type="ECO:0000313" key="3">
    <source>
        <dbReference type="EMBL" id="CAA7035256.1"/>
    </source>
</evidence>
<gene>
    <name evidence="3" type="ORF">MERR_LOCUS22491</name>
</gene>
<keyword evidence="4" id="KW-1185">Reference proteome</keyword>
<dbReference type="AlphaFoldDB" id="A0A6D2J8B6"/>
<evidence type="ECO:0000259" key="2">
    <source>
        <dbReference type="Pfam" id="PF03078"/>
    </source>
</evidence>
<dbReference type="OrthoDB" id="1114206at2759"/>
<dbReference type="Pfam" id="PF03078">
    <property type="entry name" value="ATHILA"/>
    <property type="match status" value="1"/>
</dbReference>
<sequence length="218" mass="24828">MSSTAKSTHIRNPTLRYVHKALAHTIYARRDVTGVNEKELFFLNEGMKKVIHTLPDGTEMVGDRSGNSVATYLLKSFLSYREYALSLNRVHQASSGQLSCGGLITPILIHSGITLEKPVDPLSMNIQYLRKTTYLRGQSISGRHNYQFAYRQFNFGLASFFLPNPPLTYITVRENIDFEPPIETILEQGQEEEEYDYPWAADMDESSGDEETLMDYKT</sequence>
<accession>A0A6D2J8B6</accession>
<protein>
    <recommendedName>
        <fullName evidence="2">Arabidopsis retrotransposon Orf1 C-terminal domain-containing protein</fullName>
    </recommendedName>
</protein>
<evidence type="ECO:0000313" key="4">
    <source>
        <dbReference type="Proteomes" id="UP000467841"/>
    </source>
</evidence>
<proteinExistence type="predicted"/>
<feature type="region of interest" description="Disordered" evidence="1">
    <location>
        <begin position="189"/>
        <end position="218"/>
    </location>
</feature>
<reference evidence="3" key="1">
    <citation type="submission" date="2020-01" db="EMBL/GenBank/DDBJ databases">
        <authorList>
            <person name="Mishra B."/>
        </authorList>
    </citation>
    <scope>NUCLEOTIDE SEQUENCE [LARGE SCALE GENOMIC DNA]</scope>
</reference>
<name>A0A6D2J8B6_9BRAS</name>
<feature type="domain" description="Arabidopsis retrotransposon Orf1 C-terminal" evidence="2">
    <location>
        <begin position="2"/>
        <end position="212"/>
    </location>
</feature>